<name>A0ABP0J6E1_9DINO</name>
<keyword evidence="2" id="KW-1133">Transmembrane helix</keyword>
<evidence type="ECO:0000313" key="3">
    <source>
        <dbReference type="EMBL" id="CAK9009944.1"/>
    </source>
</evidence>
<proteinExistence type="predicted"/>
<evidence type="ECO:0000313" key="4">
    <source>
        <dbReference type="Proteomes" id="UP001642484"/>
    </source>
</evidence>
<dbReference type="EMBL" id="CAXAMN010004558">
    <property type="protein sequence ID" value="CAK9009944.1"/>
    <property type="molecule type" value="Genomic_DNA"/>
</dbReference>
<keyword evidence="2" id="KW-0812">Transmembrane</keyword>
<feature type="region of interest" description="Disordered" evidence="1">
    <location>
        <begin position="1"/>
        <end position="23"/>
    </location>
</feature>
<feature type="transmembrane region" description="Helical" evidence="2">
    <location>
        <begin position="44"/>
        <end position="62"/>
    </location>
</feature>
<keyword evidence="2" id="KW-0472">Membrane</keyword>
<keyword evidence="4" id="KW-1185">Reference proteome</keyword>
<dbReference type="Proteomes" id="UP001642484">
    <property type="component" value="Unassembled WGS sequence"/>
</dbReference>
<evidence type="ECO:0000256" key="2">
    <source>
        <dbReference type="SAM" id="Phobius"/>
    </source>
</evidence>
<accession>A0ABP0J6E1</accession>
<gene>
    <name evidence="3" type="ORF">CCMP2556_LOCUS9879</name>
</gene>
<comment type="caution">
    <text evidence="3">The sequence shown here is derived from an EMBL/GenBank/DDBJ whole genome shotgun (WGS) entry which is preliminary data.</text>
</comment>
<evidence type="ECO:0000256" key="1">
    <source>
        <dbReference type="SAM" id="MobiDB-lite"/>
    </source>
</evidence>
<reference evidence="3 4" key="1">
    <citation type="submission" date="2024-02" db="EMBL/GenBank/DDBJ databases">
        <authorList>
            <person name="Chen Y."/>
            <person name="Shah S."/>
            <person name="Dougan E. K."/>
            <person name="Thang M."/>
            <person name="Chan C."/>
        </authorList>
    </citation>
    <scope>NUCLEOTIDE SEQUENCE [LARGE SCALE GENOMIC DNA]</scope>
</reference>
<feature type="compositionally biased region" description="Basic and acidic residues" evidence="1">
    <location>
        <begin position="11"/>
        <end position="23"/>
    </location>
</feature>
<organism evidence="3 4">
    <name type="scientific">Durusdinium trenchii</name>
    <dbReference type="NCBI Taxonomy" id="1381693"/>
    <lineage>
        <taxon>Eukaryota</taxon>
        <taxon>Sar</taxon>
        <taxon>Alveolata</taxon>
        <taxon>Dinophyceae</taxon>
        <taxon>Suessiales</taxon>
        <taxon>Symbiodiniaceae</taxon>
        <taxon>Durusdinium</taxon>
    </lineage>
</organism>
<sequence>MAPDSKVRKRQNCEGKTDAVDESNTDHSFKIGRFRINLGRLPELLLFFALAGAVAYIGMCSYDMSRQMAVITGLGVAVQLQRLVNWIRDWVAYKT</sequence>
<protein>
    <submittedName>
        <fullName evidence="3">Uncharacterized protein</fullName>
    </submittedName>
</protein>